<reference evidence="4" key="1">
    <citation type="submission" date="2021-12" db="EMBL/GenBank/DDBJ databases">
        <authorList>
            <person name="King R."/>
        </authorList>
    </citation>
    <scope>NUCLEOTIDE SEQUENCE</scope>
</reference>
<dbReference type="Pfam" id="PF20665">
    <property type="entry name" value="Zw10_middle"/>
    <property type="match status" value="1"/>
</dbReference>
<dbReference type="InterPro" id="IPR046362">
    <property type="entry name" value="Zw10/DSL1_C_sf"/>
</dbReference>
<dbReference type="Pfam" id="PF22766">
    <property type="entry name" value="ZW10_C2"/>
    <property type="match status" value="1"/>
</dbReference>
<proteinExistence type="predicted"/>
<dbReference type="Gene3D" id="1.10.357.150">
    <property type="match status" value="1"/>
</dbReference>
<dbReference type="Pfam" id="PF20666">
    <property type="entry name" value="ZW10_C"/>
    <property type="match status" value="1"/>
</dbReference>
<dbReference type="PANTHER" id="PTHR12205">
    <property type="entry name" value="CENTROMERE/KINETOCHORE PROTEIN ZW10"/>
    <property type="match status" value="1"/>
</dbReference>
<feature type="domain" description="Centromere/kinetochore protein zw10 C-terminal" evidence="2">
    <location>
        <begin position="438"/>
        <end position="567"/>
    </location>
</feature>
<organism evidence="4 5">
    <name type="scientific">Chilo suppressalis</name>
    <name type="common">Asiatic rice borer moth</name>
    <dbReference type="NCBI Taxonomy" id="168631"/>
    <lineage>
        <taxon>Eukaryota</taxon>
        <taxon>Metazoa</taxon>
        <taxon>Ecdysozoa</taxon>
        <taxon>Arthropoda</taxon>
        <taxon>Hexapoda</taxon>
        <taxon>Insecta</taxon>
        <taxon>Pterygota</taxon>
        <taxon>Neoptera</taxon>
        <taxon>Endopterygota</taxon>
        <taxon>Lepidoptera</taxon>
        <taxon>Glossata</taxon>
        <taxon>Ditrysia</taxon>
        <taxon>Pyraloidea</taxon>
        <taxon>Crambidae</taxon>
        <taxon>Crambinae</taxon>
        <taxon>Chilo</taxon>
    </lineage>
</organism>
<name>A0ABN8L6I9_CHISP</name>
<dbReference type="InterPro" id="IPR048344">
    <property type="entry name" value="Zw10_middle"/>
</dbReference>
<dbReference type="Proteomes" id="UP001153292">
    <property type="component" value="Chromosome 4"/>
</dbReference>
<evidence type="ECO:0000259" key="2">
    <source>
        <dbReference type="Pfam" id="PF20666"/>
    </source>
</evidence>
<evidence type="ECO:0000259" key="1">
    <source>
        <dbReference type="Pfam" id="PF20665"/>
    </source>
</evidence>
<sequence length="735" mass="84540">MEEYDVDIVIKNIFDSKDPNLWKPSDKIPLLTKEVEMLKNDLRTFLKNSDYDTESILEECGELCKETNGLIDGMETCKQEIEQETMAEILKSIESHDTLSKELESVNFALNIVYDVVQCGKYVKEFDDGREAQSFTRAVEAVYDLLQYIEMPAEGFKQLDMYNNTRHTAQLILDSLLSDLYTEWDRLISTSVKPGPKKTIITITLNIEDSLIVIDVLNALEKSKKLTEKVKDFSQFLLKDVLVPIINNDSVVFAETDELMTITVNNKSENKPSYIAVISNLRLLFHYLSNKLNIEYNKENSIMKMIGKQICVEFSDILVKDCLLDTIPNNINELQSYGKITSEIEDFQHFLAIVKFFPDDKISILKYVNNIDILFASKSSQYFLETARSIMLKDLSVTMSIGVENIPEVNPGTSSSSVGETEEEALKILDKTIPKSLFYFPRCMISKTAQELLDLVYVMMEQAVQCSDVVCKKLYNTTRLVFELYDAVVPYHHENYLQTIPQYVALFHNNCMYLAHNLQTFGDKWLILMEGRELDYPISFVDLVQKIRDLGYRHLAVHMQQQRKQILDNIRSSDLNCIVVKDVLSDNAEAAVRQCLRQLHLLKNVWIGVFPINVFTRLMATLVNMFVDELIHRVCTVEDISMEMATQLTDMYTLVVQKAPLLFQNHSDVELYVKSWVKLQELIFVLGGSLKDIENHWSDGTGPLAIHFNIEELRSLIKALFQNTQFRANLLAKIK</sequence>
<feature type="domain" description="Centromere/kinetochore protein zw10 middle" evidence="1">
    <location>
        <begin position="181"/>
        <end position="391"/>
    </location>
</feature>
<evidence type="ECO:0000313" key="5">
    <source>
        <dbReference type="Proteomes" id="UP001153292"/>
    </source>
</evidence>
<dbReference type="InterPro" id="IPR048343">
    <property type="entry name" value="ZW10_C"/>
</dbReference>
<evidence type="ECO:0000313" key="4">
    <source>
        <dbReference type="EMBL" id="CAH2989109.1"/>
    </source>
</evidence>
<accession>A0ABN8L6I9</accession>
<keyword evidence="5" id="KW-1185">Reference proteome</keyword>
<protein>
    <recommendedName>
        <fullName evidence="6">Centromere/kinetochore protein zw10 homolog</fullName>
    </recommendedName>
</protein>
<evidence type="ECO:0000259" key="3">
    <source>
        <dbReference type="Pfam" id="PF22766"/>
    </source>
</evidence>
<dbReference type="PANTHER" id="PTHR12205:SF0">
    <property type="entry name" value="CENTROMERE_KINETOCHORE PROTEIN ZW10 HOMOLOG"/>
    <property type="match status" value="1"/>
</dbReference>
<feature type="domain" description="ZW10 C-terminal helical" evidence="3">
    <location>
        <begin position="591"/>
        <end position="734"/>
    </location>
</feature>
<dbReference type="InterPro" id="IPR055148">
    <property type="entry name" value="ZW10_C_2"/>
</dbReference>
<dbReference type="EMBL" id="OU963897">
    <property type="protein sequence ID" value="CAH2989109.1"/>
    <property type="molecule type" value="Genomic_DNA"/>
</dbReference>
<evidence type="ECO:0008006" key="6">
    <source>
        <dbReference type="Google" id="ProtNLM"/>
    </source>
</evidence>
<gene>
    <name evidence="4" type="ORF">CHILSU_LOCUS8503</name>
</gene>